<dbReference type="PRINTS" id="PR00971">
    <property type="entry name" value="RIBOSOMALS10"/>
</dbReference>
<dbReference type="InterPro" id="IPR005729">
    <property type="entry name" value="Ribosomal_uS10_euk/arc"/>
</dbReference>
<dbReference type="PANTHER" id="PTHR11700">
    <property type="entry name" value="30S RIBOSOMAL PROTEIN S10 FAMILY MEMBER"/>
    <property type="match status" value="1"/>
</dbReference>
<dbReference type="InterPro" id="IPR027486">
    <property type="entry name" value="Ribosomal_uS10_dom"/>
</dbReference>
<organism evidence="5">
    <name type="scientific">Hemiselmis tepida</name>
    <dbReference type="NCBI Taxonomy" id="464990"/>
    <lineage>
        <taxon>Eukaryota</taxon>
        <taxon>Cryptophyceae</taxon>
        <taxon>Cryptomonadales</taxon>
        <taxon>Hemiselmidaceae</taxon>
        <taxon>Hemiselmis</taxon>
    </lineage>
</organism>
<reference evidence="5" key="1">
    <citation type="submission" date="2021-01" db="EMBL/GenBank/DDBJ databases">
        <authorList>
            <person name="Corre E."/>
            <person name="Pelletier E."/>
            <person name="Niang G."/>
            <person name="Scheremetjew M."/>
            <person name="Finn R."/>
            <person name="Kale V."/>
            <person name="Holt S."/>
            <person name="Cochrane G."/>
            <person name="Meng A."/>
            <person name="Brown T."/>
            <person name="Cohen L."/>
        </authorList>
    </citation>
    <scope>NUCLEOTIDE SEQUENCE</scope>
    <source>
        <strain evidence="5">CCMP443</strain>
    </source>
</reference>
<dbReference type="Gene3D" id="3.30.70.600">
    <property type="entry name" value="Ribosomal protein S10 domain"/>
    <property type="match status" value="1"/>
</dbReference>
<comment type="similarity">
    <text evidence="1">Belongs to the universal ribosomal protein uS10 family.</text>
</comment>
<dbReference type="PROSITE" id="PS00361">
    <property type="entry name" value="RIBOSOMAL_S10"/>
    <property type="match status" value="1"/>
</dbReference>
<evidence type="ECO:0000259" key="4">
    <source>
        <dbReference type="SMART" id="SM01403"/>
    </source>
</evidence>
<protein>
    <recommendedName>
        <fullName evidence="4">Small ribosomal subunit protein uS10 domain-containing protein</fullName>
    </recommendedName>
</protein>
<dbReference type="GO" id="GO:0003723">
    <property type="term" value="F:RNA binding"/>
    <property type="evidence" value="ECO:0007669"/>
    <property type="project" value="InterPro"/>
</dbReference>
<dbReference type="GO" id="GO:0006412">
    <property type="term" value="P:translation"/>
    <property type="evidence" value="ECO:0007669"/>
    <property type="project" value="InterPro"/>
</dbReference>
<dbReference type="EMBL" id="HBFN01032551">
    <property type="protein sequence ID" value="CAD8805167.1"/>
    <property type="molecule type" value="Transcribed_RNA"/>
</dbReference>
<proteinExistence type="inferred from homology"/>
<dbReference type="InterPro" id="IPR036838">
    <property type="entry name" value="Ribosomal_uS10_dom_sf"/>
</dbReference>
<dbReference type="GO" id="GO:0015935">
    <property type="term" value="C:small ribosomal subunit"/>
    <property type="evidence" value="ECO:0007669"/>
    <property type="project" value="InterPro"/>
</dbReference>
<dbReference type="Pfam" id="PF00338">
    <property type="entry name" value="Ribosomal_S10"/>
    <property type="match status" value="1"/>
</dbReference>
<gene>
    <name evidence="5" type="ORF">HTEP1355_LOCUS18846</name>
</gene>
<dbReference type="SMART" id="SM01403">
    <property type="entry name" value="Ribosomal_S10"/>
    <property type="match status" value="1"/>
</dbReference>
<dbReference type="FunFam" id="3.30.70.600:FF:000002">
    <property type="entry name" value="40S ribosomal protein S20"/>
    <property type="match status" value="1"/>
</dbReference>
<dbReference type="AlphaFoldDB" id="A0A7S0Z292"/>
<sequence length="126" mass="13963">MSGMMPPKKAAGEYDAGATFHRIRITLTTSKSVTNLEKVCADLIKGAKEKNLKVKGPVRMPTKVLRLTVRKSPCGEGTNTWDRFEMRVYKRVIDLHSPPETVKQITSIAIEPDVDVEVIIATPDAK</sequence>
<dbReference type="SUPFAM" id="SSF54999">
    <property type="entry name" value="Ribosomal protein S10"/>
    <property type="match status" value="1"/>
</dbReference>
<name>A0A7S0Z292_9CRYP</name>
<dbReference type="InterPro" id="IPR018268">
    <property type="entry name" value="Ribosomal_uS10_CS"/>
</dbReference>
<evidence type="ECO:0000256" key="3">
    <source>
        <dbReference type="ARBA" id="ARBA00023274"/>
    </source>
</evidence>
<dbReference type="HAMAP" id="MF_00508">
    <property type="entry name" value="Ribosomal_uS10"/>
    <property type="match status" value="1"/>
</dbReference>
<evidence type="ECO:0000256" key="1">
    <source>
        <dbReference type="ARBA" id="ARBA00007102"/>
    </source>
</evidence>
<evidence type="ECO:0000313" key="5">
    <source>
        <dbReference type="EMBL" id="CAD8805167.1"/>
    </source>
</evidence>
<keyword evidence="3" id="KW-0687">Ribonucleoprotein</keyword>
<keyword evidence="2" id="KW-0689">Ribosomal protein</keyword>
<dbReference type="InterPro" id="IPR001848">
    <property type="entry name" value="Ribosomal_uS10"/>
</dbReference>
<feature type="domain" description="Small ribosomal subunit protein uS10" evidence="4">
    <location>
        <begin position="24"/>
        <end position="119"/>
    </location>
</feature>
<accession>A0A7S0Z292</accession>
<evidence type="ECO:0000256" key="2">
    <source>
        <dbReference type="ARBA" id="ARBA00022980"/>
    </source>
</evidence>
<dbReference type="GO" id="GO:0003735">
    <property type="term" value="F:structural constituent of ribosome"/>
    <property type="evidence" value="ECO:0007669"/>
    <property type="project" value="InterPro"/>
</dbReference>
<dbReference type="NCBIfam" id="TIGR01046">
    <property type="entry name" value="uS10_euk_arch"/>
    <property type="match status" value="1"/>
</dbReference>